<dbReference type="Proteomes" id="UP001054945">
    <property type="component" value="Unassembled WGS sequence"/>
</dbReference>
<dbReference type="EMBL" id="BPLR01016012">
    <property type="protein sequence ID" value="GIY80452.1"/>
    <property type="molecule type" value="Genomic_DNA"/>
</dbReference>
<gene>
    <name evidence="1" type="ORF">CEXT_55541</name>
</gene>
<organism evidence="1 2">
    <name type="scientific">Caerostris extrusa</name>
    <name type="common">Bark spider</name>
    <name type="synonym">Caerostris bankana</name>
    <dbReference type="NCBI Taxonomy" id="172846"/>
    <lineage>
        <taxon>Eukaryota</taxon>
        <taxon>Metazoa</taxon>
        <taxon>Ecdysozoa</taxon>
        <taxon>Arthropoda</taxon>
        <taxon>Chelicerata</taxon>
        <taxon>Arachnida</taxon>
        <taxon>Araneae</taxon>
        <taxon>Araneomorphae</taxon>
        <taxon>Entelegynae</taxon>
        <taxon>Araneoidea</taxon>
        <taxon>Araneidae</taxon>
        <taxon>Caerostris</taxon>
    </lineage>
</organism>
<accession>A0AAV4WCH6</accession>
<evidence type="ECO:0000313" key="1">
    <source>
        <dbReference type="EMBL" id="GIY80452.1"/>
    </source>
</evidence>
<name>A0AAV4WCH6_CAEEX</name>
<proteinExistence type="predicted"/>
<dbReference type="AlphaFoldDB" id="A0AAV4WCH6"/>
<reference evidence="1 2" key="1">
    <citation type="submission" date="2021-06" db="EMBL/GenBank/DDBJ databases">
        <title>Caerostris extrusa draft genome.</title>
        <authorList>
            <person name="Kono N."/>
            <person name="Arakawa K."/>
        </authorList>
    </citation>
    <scope>NUCLEOTIDE SEQUENCE [LARGE SCALE GENOMIC DNA]</scope>
</reference>
<evidence type="ECO:0000313" key="2">
    <source>
        <dbReference type="Proteomes" id="UP001054945"/>
    </source>
</evidence>
<protein>
    <submittedName>
        <fullName evidence="1">Uncharacterized protein</fullName>
    </submittedName>
</protein>
<sequence>MVVASQRVPIYVCNFSCFILCHVHISLHHILVFYLQFEPLRHSPPIGKEQLLPIETSRELPGPSDPLQVLQKDSGLNRQVLLFSVLLLLSYSFNSFCPPCTCCGTCCSTPNFHPQLQHHPSQPAERPDPEQGHFLRRWSRNCARDYHGAVLSSQVPMQSSLPNGGVFK</sequence>
<comment type="caution">
    <text evidence="1">The sequence shown here is derived from an EMBL/GenBank/DDBJ whole genome shotgun (WGS) entry which is preliminary data.</text>
</comment>
<keyword evidence="2" id="KW-1185">Reference proteome</keyword>